<name>A0A9P9Y9P8_9HYPO</name>
<feature type="region of interest" description="Disordered" evidence="2">
    <location>
        <begin position="1"/>
        <end position="123"/>
    </location>
</feature>
<feature type="compositionally biased region" description="Polar residues" evidence="2">
    <location>
        <begin position="510"/>
        <end position="521"/>
    </location>
</feature>
<feature type="compositionally biased region" description="Low complexity" evidence="2">
    <location>
        <begin position="211"/>
        <end position="222"/>
    </location>
</feature>
<feature type="coiled-coil region" evidence="1">
    <location>
        <begin position="691"/>
        <end position="718"/>
    </location>
</feature>
<dbReference type="OrthoDB" id="4507572at2759"/>
<feature type="compositionally biased region" description="Basic and acidic residues" evidence="2">
    <location>
        <begin position="377"/>
        <end position="389"/>
    </location>
</feature>
<accession>A0A9P9Y9P8</accession>
<evidence type="ECO:0000256" key="1">
    <source>
        <dbReference type="SAM" id="Coils"/>
    </source>
</evidence>
<feature type="compositionally biased region" description="Polar residues" evidence="2">
    <location>
        <begin position="7"/>
        <end position="16"/>
    </location>
</feature>
<feature type="compositionally biased region" description="Low complexity" evidence="2">
    <location>
        <begin position="440"/>
        <end position="454"/>
    </location>
</feature>
<sequence>MWHRLSSAIQQQSPAATTTTTTTTTKARDDPDTQLWQDRFDDRIERLAKSSEGGNRPHRFEIQQGKAVPSSSDTPLALREYLPSSTSSSTPEAAPRPRQFPRTSDWRQRVQPAPPPPVNGEVAVPKLVVSDDHCDKRQPQSDEMASLYYTQLQQQQKAINTDGVSLPSSPELSPENSPYYNDNSVSPMEEDDADVSRQYFIEGANPLAQHPAANSSTATSPALRSSGQHPSSSIPTMKRQQQKLSDADAVAPRPRANRDTHLRAGTPPIESDHTSRNAVGWEDPTDQMHPRPESTEPRDEAPMYGMKTTVTAQLGQRSRNPPPSLGQRVRQQLGKGKTEPIENRPAWQGASGRETVVKPVQDKTSVPPLQVPPKSSKRAERARDARTQEQHAQPIRQSQQAHDMAHGSSKMAALRKFMPHRHNQVPPQPQGRASFANEPATDNVAAVNATTTTDETGMDMSSSMEAPDSPPQIRVSPHPPRLTIPNPDKAIKRKPPPNAANSPAHVVHPSISSSVYSTQPDHPTLTTSPQQITSTPPLLEDSRTQPPSQLSSTRYPTSADDTTSRRSNEEQVPPVSEPASSVMDRRRPVPGRDSPQTVPHDPLVISLKSATTSDHASTPRSIAHDKPVGRPMSIMSTSKDLPPAPPEMVDTKDRVVLLKTKLEALAHRRNNISRSIKKMTELMPADRLMASHEVLRKREEEKRKVEVLREELAEVQRQEYDLGLKLHRAYKRQEREANYETGTLWVRRVTS</sequence>
<feature type="region of interest" description="Disordered" evidence="2">
    <location>
        <begin position="208"/>
        <end position="630"/>
    </location>
</feature>
<feature type="compositionally biased region" description="Polar residues" evidence="2">
    <location>
        <begin position="308"/>
        <end position="319"/>
    </location>
</feature>
<dbReference type="EMBL" id="JAGIXG020000001">
    <property type="protein sequence ID" value="KAI6785625.1"/>
    <property type="molecule type" value="Genomic_DNA"/>
</dbReference>
<keyword evidence="4" id="KW-1185">Reference proteome</keyword>
<dbReference type="PANTHER" id="PTHR42023:SF1">
    <property type="entry name" value="BHLH DOMAIN-CONTAINING PROTEIN"/>
    <property type="match status" value="1"/>
</dbReference>
<dbReference type="PANTHER" id="PTHR42023">
    <property type="entry name" value="BHLH DOMAIN-CONTAINING PROTEIN"/>
    <property type="match status" value="1"/>
</dbReference>
<proteinExistence type="predicted"/>
<evidence type="ECO:0000256" key="2">
    <source>
        <dbReference type="SAM" id="MobiDB-lite"/>
    </source>
</evidence>
<feature type="compositionally biased region" description="Basic and acidic residues" evidence="2">
    <location>
        <begin position="286"/>
        <end position="301"/>
    </location>
</feature>
<dbReference type="GeneID" id="75832442"/>
<feature type="compositionally biased region" description="Polar residues" evidence="2">
    <location>
        <begin position="544"/>
        <end position="561"/>
    </location>
</feature>
<comment type="caution">
    <text evidence="3">The sequence shown here is derived from an EMBL/GenBank/DDBJ whole genome shotgun (WGS) entry which is preliminary data.</text>
</comment>
<dbReference type="Proteomes" id="UP001055219">
    <property type="component" value="Unassembled WGS sequence"/>
</dbReference>
<feature type="compositionally biased region" description="Polar residues" evidence="2">
    <location>
        <begin position="223"/>
        <end position="244"/>
    </location>
</feature>
<evidence type="ECO:0000313" key="3">
    <source>
        <dbReference type="EMBL" id="KAI6785625.1"/>
    </source>
</evidence>
<feature type="compositionally biased region" description="Basic and acidic residues" evidence="2">
    <location>
        <begin position="38"/>
        <end position="49"/>
    </location>
</feature>
<evidence type="ECO:0000313" key="4">
    <source>
        <dbReference type="Proteomes" id="UP001055219"/>
    </source>
</evidence>
<protein>
    <submittedName>
        <fullName evidence="3">Uncharacterized protein</fullName>
    </submittedName>
</protein>
<dbReference type="RefSeq" id="XP_051366481.1">
    <property type="nucleotide sequence ID" value="XM_051510576.1"/>
</dbReference>
<organism evidence="3 4">
    <name type="scientific">Emericellopsis cladophorae</name>
    <dbReference type="NCBI Taxonomy" id="2686198"/>
    <lineage>
        <taxon>Eukaryota</taxon>
        <taxon>Fungi</taxon>
        <taxon>Dikarya</taxon>
        <taxon>Ascomycota</taxon>
        <taxon>Pezizomycotina</taxon>
        <taxon>Sordariomycetes</taxon>
        <taxon>Hypocreomycetidae</taxon>
        <taxon>Hypocreales</taxon>
        <taxon>Bionectriaceae</taxon>
        <taxon>Emericellopsis</taxon>
    </lineage>
</organism>
<gene>
    <name evidence="3" type="ORF">J7T54_005959</name>
</gene>
<feature type="compositionally biased region" description="Polar residues" evidence="2">
    <location>
        <begin position="608"/>
        <end position="620"/>
    </location>
</feature>
<dbReference type="AlphaFoldDB" id="A0A9P9Y9P8"/>
<feature type="compositionally biased region" description="Low complexity" evidence="2">
    <location>
        <begin position="165"/>
        <end position="178"/>
    </location>
</feature>
<reference evidence="3" key="1">
    <citation type="journal article" date="2021" name="J Fungi (Basel)">
        <title>Genomic and Metabolomic Analyses of the Marine Fungus Emericellopsis cladophorae: Insights into Saltwater Adaptability Mechanisms and Its Biosynthetic Potential.</title>
        <authorList>
            <person name="Goncalves M.F.M."/>
            <person name="Hilario S."/>
            <person name="Van de Peer Y."/>
            <person name="Esteves A.C."/>
            <person name="Alves A."/>
        </authorList>
    </citation>
    <scope>NUCLEOTIDE SEQUENCE</scope>
    <source>
        <strain evidence="3">MUM 19.33</strain>
    </source>
</reference>
<feature type="compositionally biased region" description="Low complexity" evidence="2">
    <location>
        <begin position="523"/>
        <end position="538"/>
    </location>
</feature>
<keyword evidence="1" id="KW-0175">Coiled coil</keyword>
<reference evidence="3" key="2">
    <citation type="submission" date="2022-07" db="EMBL/GenBank/DDBJ databases">
        <authorList>
            <person name="Goncalves M.F.M."/>
            <person name="Hilario S."/>
            <person name="Van De Peer Y."/>
            <person name="Esteves A.C."/>
            <person name="Alves A."/>
        </authorList>
    </citation>
    <scope>NUCLEOTIDE SEQUENCE</scope>
    <source>
        <strain evidence="3">MUM 19.33</strain>
    </source>
</reference>
<feature type="region of interest" description="Disordered" evidence="2">
    <location>
        <begin position="158"/>
        <end position="192"/>
    </location>
</feature>